<dbReference type="InterPro" id="IPR036410">
    <property type="entry name" value="HSP_DnaJ_Cys-rich_dom_sf"/>
</dbReference>
<dbReference type="EMBL" id="JADWDJ010000010">
    <property type="protein sequence ID" value="KAG5274700.1"/>
    <property type="molecule type" value="Genomic_DNA"/>
</dbReference>
<evidence type="ECO:0008006" key="3">
    <source>
        <dbReference type="Google" id="ProtNLM"/>
    </source>
</evidence>
<reference evidence="1" key="1">
    <citation type="submission" date="2020-10" db="EMBL/GenBank/DDBJ databases">
        <title>Chromosome-scale genome assembly of the Allis shad, Alosa alosa.</title>
        <authorList>
            <person name="Margot Z."/>
            <person name="Christophe K."/>
            <person name="Cabau C."/>
            <person name="Louis A."/>
            <person name="Berthelot C."/>
            <person name="Parey E."/>
            <person name="Roest Crollius H."/>
            <person name="Montfort J."/>
            <person name="Robinson-Rechavi M."/>
            <person name="Bucao C."/>
            <person name="Bouchez O."/>
            <person name="Gislard M."/>
            <person name="Lluch J."/>
            <person name="Milhes M."/>
            <person name="Lampietro C."/>
            <person name="Lopez Roques C."/>
            <person name="Donnadieu C."/>
            <person name="Braasch I."/>
            <person name="Desvignes T."/>
            <person name="Postlethwait J."/>
            <person name="Bobe J."/>
            <person name="Guiguen Y."/>
        </authorList>
    </citation>
    <scope>NUCLEOTIDE SEQUENCE</scope>
    <source>
        <strain evidence="1">M-15738</strain>
        <tissue evidence="1">Blood</tissue>
    </source>
</reference>
<proteinExistence type="predicted"/>
<name>A0AAV6GLW6_9TELE</name>
<protein>
    <recommendedName>
        <fullName evidence="3">Protein SSUH2 homolog</fullName>
    </recommendedName>
</protein>
<dbReference type="Proteomes" id="UP000823561">
    <property type="component" value="Chromosome 10"/>
</dbReference>
<dbReference type="InterPro" id="IPR052789">
    <property type="entry name" value="SSUH2_homolog"/>
</dbReference>
<dbReference type="AlphaFoldDB" id="A0AAV6GLW6"/>
<organism evidence="1 2">
    <name type="scientific">Alosa alosa</name>
    <name type="common">allis shad</name>
    <dbReference type="NCBI Taxonomy" id="278164"/>
    <lineage>
        <taxon>Eukaryota</taxon>
        <taxon>Metazoa</taxon>
        <taxon>Chordata</taxon>
        <taxon>Craniata</taxon>
        <taxon>Vertebrata</taxon>
        <taxon>Euteleostomi</taxon>
        <taxon>Actinopterygii</taxon>
        <taxon>Neopterygii</taxon>
        <taxon>Teleostei</taxon>
        <taxon>Clupei</taxon>
        <taxon>Clupeiformes</taxon>
        <taxon>Clupeoidei</taxon>
        <taxon>Clupeidae</taxon>
        <taxon>Alosa</taxon>
    </lineage>
</organism>
<dbReference type="SUPFAM" id="SSF57938">
    <property type="entry name" value="DnaJ/Hsp40 cysteine-rich domain"/>
    <property type="match status" value="1"/>
</dbReference>
<evidence type="ECO:0000313" key="1">
    <source>
        <dbReference type="EMBL" id="KAG5274700.1"/>
    </source>
</evidence>
<comment type="caution">
    <text evidence="1">The sequence shown here is derived from an EMBL/GenBank/DDBJ whole genome shotgun (WGS) entry which is preliminary data.</text>
</comment>
<keyword evidence="2" id="KW-1185">Reference proteome</keyword>
<accession>A0AAV6GLW6</accession>
<dbReference type="PANTHER" id="PTHR48465:SF1">
    <property type="entry name" value="PROTEIN SSUH2 HOMOLOG"/>
    <property type="match status" value="1"/>
</dbReference>
<evidence type="ECO:0000313" key="2">
    <source>
        <dbReference type="Proteomes" id="UP000823561"/>
    </source>
</evidence>
<dbReference type="PANTHER" id="PTHR48465">
    <property type="entry name" value="PROTEIN SSUH2 HOMOLOG"/>
    <property type="match status" value="1"/>
</dbReference>
<sequence>MFTPGGGAVYAPPGPNPTAPPVYGNVPGYEGFMAGGAGGYIPPPAPLHPVPTPDTQPEQIDWNIPAITEEAAQAAFLEFAGSNCCWSKAPAKDGVITNMEAFNTYRYRLETFTESRTTEWKTEAFTGQTVDVGLQPAPPPWAIQVQTPALFKDHEENIKVPNTASVKGCHVCQETGQTRCDVCTGSGQKQCNRCDGSGKRFQEACEDCSGTGKEHCTDCGGKGLQKCETCEGTRQILMFINLKVTWKNNLEDYVAQQSSGIQIGNLTSVTGKKLFHDTQYMVYPVLGFPDPNLAQASERMVREHQSKFSQSARIHQQQHTIELIPITKVAYKWKGGTHLFYVFGNESRVSADDYPATCCCVVM</sequence>
<gene>
    <name evidence="1" type="ORF">AALO_G00139210</name>
</gene>